<reference evidence="2 3" key="1">
    <citation type="submission" date="2018-05" db="EMBL/GenBank/DDBJ databases">
        <title>Complete Genome Sequence of Deinococcus sp. strain 17bor-2.</title>
        <authorList>
            <person name="Srinivasan S."/>
        </authorList>
    </citation>
    <scope>NUCLEOTIDE SEQUENCE [LARGE SCALE GENOMIC DNA]</scope>
    <source>
        <strain evidence="2 3">17bor-2</strain>
    </source>
</reference>
<name>A0A2Z3JIL6_9DEIO</name>
<evidence type="ECO:0000313" key="2">
    <source>
        <dbReference type="EMBL" id="AWN22799.1"/>
    </source>
</evidence>
<sequence>MDVLEVLGYVVLAIGLLLRAYFSLSPSSQLEISSSAPLLPAIPTWLLLSLLGEILLSLGLGS</sequence>
<evidence type="ECO:0000256" key="1">
    <source>
        <dbReference type="SAM" id="Phobius"/>
    </source>
</evidence>
<dbReference type="KEGG" id="dez:DKM44_05800"/>
<feature type="transmembrane region" description="Helical" evidence="1">
    <location>
        <begin position="6"/>
        <end position="24"/>
    </location>
</feature>
<organism evidence="2 3">
    <name type="scientific">Deinococcus irradiatisoli</name>
    <dbReference type="NCBI Taxonomy" id="2202254"/>
    <lineage>
        <taxon>Bacteria</taxon>
        <taxon>Thermotogati</taxon>
        <taxon>Deinococcota</taxon>
        <taxon>Deinococci</taxon>
        <taxon>Deinococcales</taxon>
        <taxon>Deinococcaceae</taxon>
        <taxon>Deinococcus</taxon>
    </lineage>
</organism>
<keyword evidence="3" id="KW-1185">Reference proteome</keyword>
<keyword evidence="1" id="KW-0472">Membrane</keyword>
<keyword evidence="1" id="KW-0812">Transmembrane</keyword>
<feature type="transmembrane region" description="Helical" evidence="1">
    <location>
        <begin position="36"/>
        <end position="60"/>
    </location>
</feature>
<gene>
    <name evidence="2" type="ORF">DKM44_05800</name>
</gene>
<protein>
    <submittedName>
        <fullName evidence="2">Uncharacterized protein</fullName>
    </submittedName>
</protein>
<dbReference type="Proteomes" id="UP000245368">
    <property type="component" value="Chromosome"/>
</dbReference>
<accession>A0A2Z3JIL6</accession>
<keyword evidence="1" id="KW-1133">Transmembrane helix</keyword>
<dbReference type="EMBL" id="CP029494">
    <property type="protein sequence ID" value="AWN22799.1"/>
    <property type="molecule type" value="Genomic_DNA"/>
</dbReference>
<evidence type="ECO:0000313" key="3">
    <source>
        <dbReference type="Proteomes" id="UP000245368"/>
    </source>
</evidence>
<dbReference type="AlphaFoldDB" id="A0A2Z3JIL6"/>
<proteinExistence type="predicted"/>